<name>A0A317YEY9_MAIZE</name>
<comment type="caution">
    <text evidence="1">The sequence shown here is derived from an EMBL/GenBank/DDBJ whole genome shotgun (WGS) entry which is preliminary data.</text>
</comment>
<accession>A0A317YEY9</accession>
<evidence type="ECO:0000313" key="1">
    <source>
        <dbReference type="EMBL" id="PWZ56324.1"/>
    </source>
</evidence>
<organism evidence="1">
    <name type="scientific">Zea mays</name>
    <name type="common">Maize</name>
    <dbReference type="NCBI Taxonomy" id="4577"/>
    <lineage>
        <taxon>Eukaryota</taxon>
        <taxon>Viridiplantae</taxon>
        <taxon>Streptophyta</taxon>
        <taxon>Embryophyta</taxon>
        <taxon>Tracheophyta</taxon>
        <taxon>Spermatophyta</taxon>
        <taxon>Magnoliopsida</taxon>
        <taxon>Liliopsida</taxon>
        <taxon>Poales</taxon>
        <taxon>Poaceae</taxon>
        <taxon>PACMAD clade</taxon>
        <taxon>Panicoideae</taxon>
        <taxon>Andropogonodae</taxon>
        <taxon>Andropogoneae</taxon>
        <taxon>Tripsacinae</taxon>
        <taxon>Zea</taxon>
    </lineage>
</organism>
<dbReference type="AlphaFoldDB" id="A0A317YEY9"/>
<sequence>MKGLLKGLRYISQIFDGRIQGFTNYRTVCRTRSRRAAADIKRGEDEADTVVDVGDLSDGEVSKAEACHARGVERVVGLHRVLQNGDSDGVVHRRGVEAAAEAEAKGLRAYGAHGTTLPRLLMRGILVFISMSQESQLRITMVLYF</sequence>
<protein>
    <submittedName>
        <fullName evidence="1">Uncharacterized protein</fullName>
    </submittedName>
</protein>
<dbReference type="EMBL" id="NCVQ01000001">
    <property type="protein sequence ID" value="PWZ56324.1"/>
    <property type="molecule type" value="Genomic_DNA"/>
</dbReference>
<reference evidence="1" key="1">
    <citation type="journal article" date="2018" name="Nat. Genet.">
        <title>Extensive intraspecific gene order and gene structural variations between Mo17 and other maize genomes.</title>
        <authorList>
            <person name="Sun S."/>
            <person name="Zhou Y."/>
            <person name="Chen J."/>
            <person name="Shi J."/>
            <person name="Zhao H."/>
            <person name="Zhao H."/>
            <person name="Song W."/>
            <person name="Zhang M."/>
            <person name="Cui Y."/>
            <person name="Dong X."/>
            <person name="Liu H."/>
            <person name="Ma X."/>
            <person name="Jiao Y."/>
            <person name="Wang B."/>
            <person name="Wei X."/>
            <person name="Stein J.C."/>
            <person name="Glaubitz J.C."/>
            <person name="Lu F."/>
            <person name="Yu G."/>
            <person name="Liang C."/>
            <person name="Fengler K."/>
            <person name="Li B."/>
            <person name="Rafalski A."/>
            <person name="Schnable P.S."/>
            <person name="Ware D.H."/>
            <person name="Buckler E.S."/>
            <person name="Lai J."/>
        </authorList>
    </citation>
    <scope>NUCLEOTIDE SEQUENCE [LARGE SCALE GENOMIC DNA]</scope>
    <source>
        <tissue evidence="1">Seedling</tissue>
    </source>
</reference>
<proteinExistence type="predicted"/>
<dbReference type="Proteomes" id="UP000251960">
    <property type="component" value="Chromosome 1"/>
</dbReference>
<gene>
    <name evidence="1" type="ORF">Zm00014a_004074</name>
</gene>